<name>A0AAD7NPW2_9AGAR</name>
<comment type="caution">
    <text evidence="2">The sequence shown here is derived from an EMBL/GenBank/DDBJ whole genome shotgun (WGS) entry which is preliminary data.</text>
</comment>
<evidence type="ECO:0000313" key="2">
    <source>
        <dbReference type="EMBL" id="KAJ7770050.1"/>
    </source>
</evidence>
<proteinExistence type="predicted"/>
<evidence type="ECO:0000313" key="3">
    <source>
        <dbReference type="Proteomes" id="UP001215598"/>
    </source>
</evidence>
<dbReference type="Proteomes" id="UP001215598">
    <property type="component" value="Unassembled WGS sequence"/>
</dbReference>
<feature type="compositionally biased region" description="Basic and acidic residues" evidence="1">
    <location>
        <begin position="200"/>
        <end position="209"/>
    </location>
</feature>
<accession>A0AAD7NPW2</accession>
<organism evidence="2 3">
    <name type="scientific">Mycena metata</name>
    <dbReference type="NCBI Taxonomy" id="1033252"/>
    <lineage>
        <taxon>Eukaryota</taxon>
        <taxon>Fungi</taxon>
        <taxon>Dikarya</taxon>
        <taxon>Basidiomycota</taxon>
        <taxon>Agaricomycotina</taxon>
        <taxon>Agaricomycetes</taxon>
        <taxon>Agaricomycetidae</taxon>
        <taxon>Agaricales</taxon>
        <taxon>Marasmiineae</taxon>
        <taxon>Mycenaceae</taxon>
        <taxon>Mycena</taxon>
    </lineage>
</organism>
<sequence length="447" mass="47634">MPIPSSIENLHTPPPEFVPCFVNDHLSRNFTNHDDFSQNGNKTYWLMLLPAEDAKSGRDGVYSLKWVLELNCQGSPYHYDEHRVVGSVSKWEDVLPVWRKHCFGNHPRCPQHPDACKRGTCPQHPREEGGQWDSPRRGPHPEDVKPRVKREAERDEDLGGRRPRRVKREASPVVSHRSQRSGSDSSEDSDIISPGGAPLFERDTPPTERRSRRRASATVAPSHALTPSRAPTLAPSRAPTVSHATTPSRAPSSHVPTPSLPRTLAPSNAPTRSGAPSHAPTPSRPPTLAPSRAPTASRAPIQTPPPLAQAKSPAPHVQAPATHTTLWASSVSKMRGVSAPAPSATSSTVSSTSSLSSSTALSAASSAATEDKGKGRAIPLGGGAGASGSGSASAAEQEMSLSDTFFVSANGKIHRSAEDAFEDLSMGPVKAVKGWMAATDYARDMVA</sequence>
<reference evidence="2" key="1">
    <citation type="submission" date="2023-03" db="EMBL/GenBank/DDBJ databases">
        <title>Massive genome expansion in bonnet fungi (Mycena s.s.) driven by repeated elements and novel gene families across ecological guilds.</title>
        <authorList>
            <consortium name="Lawrence Berkeley National Laboratory"/>
            <person name="Harder C.B."/>
            <person name="Miyauchi S."/>
            <person name="Viragh M."/>
            <person name="Kuo A."/>
            <person name="Thoen E."/>
            <person name="Andreopoulos B."/>
            <person name="Lu D."/>
            <person name="Skrede I."/>
            <person name="Drula E."/>
            <person name="Henrissat B."/>
            <person name="Morin E."/>
            <person name="Kohler A."/>
            <person name="Barry K."/>
            <person name="LaButti K."/>
            <person name="Morin E."/>
            <person name="Salamov A."/>
            <person name="Lipzen A."/>
            <person name="Mereny Z."/>
            <person name="Hegedus B."/>
            <person name="Baldrian P."/>
            <person name="Stursova M."/>
            <person name="Weitz H."/>
            <person name="Taylor A."/>
            <person name="Grigoriev I.V."/>
            <person name="Nagy L.G."/>
            <person name="Martin F."/>
            <person name="Kauserud H."/>
        </authorList>
    </citation>
    <scope>NUCLEOTIDE SEQUENCE</scope>
    <source>
        <strain evidence="2">CBHHK182m</strain>
    </source>
</reference>
<feature type="compositionally biased region" description="Basic and acidic residues" evidence="1">
    <location>
        <begin position="124"/>
        <end position="160"/>
    </location>
</feature>
<feature type="compositionally biased region" description="Low complexity" evidence="1">
    <location>
        <begin position="289"/>
        <end position="300"/>
    </location>
</feature>
<feature type="compositionally biased region" description="Low complexity" evidence="1">
    <location>
        <begin position="337"/>
        <end position="368"/>
    </location>
</feature>
<protein>
    <submittedName>
        <fullName evidence="2">Uncharacterized protein</fullName>
    </submittedName>
</protein>
<feature type="compositionally biased region" description="Polar residues" evidence="1">
    <location>
        <begin position="321"/>
        <end position="332"/>
    </location>
</feature>
<gene>
    <name evidence="2" type="ORF">B0H16DRAFT_1452414</name>
</gene>
<feature type="compositionally biased region" description="Polar residues" evidence="1">
    <location>
        <begin position="242"/>
        <end position="256"/>
    </location>
</feature>
<dbReference type="EMBL" id="JARKIB010000017">
    <property type="protein sequence ID" value="KAJ7770050.1"/>
    <property type="molecule type" value="Genomic_DNA"/>
</dbReference>
<evidence type="ECO:0000256" key="1">
    <source>
        <dbReference type="SAM" id="MobiDB-lite"/>
    </source>
</evidence>
<feature type="region of interest" description="Disordered" evidence="1">
    <location>
        <begin position="112"/>
        <end position="395"/>
    </location>
</feature>
<keyword evidence="3" id="KW-1185">Reference proteome</keyword>
<dbReference type="AlphaFoldDB" id="A0AAD7NPW2"/>